<dbReference type="Proteomes" id="UP000324832">
    <property type="component" value="Unassembled WGS sequence"/>
</dbReference>
<feature type="domain" description="EDRF1 TPR repeats region" evidence="1">
    <location>
        <begin position="80"/>
        <end position="194"/>
    </location>
</feature>
<evidence type="ECO:0000313" key="3">
    <source>
        <dbReference type="Proteomes" id="UP000324832"/>
    </source>
</evidence>
<accession>A0A5E4QE84</accession>
<reference evidence="2 3" key="1">
    <citation type="submission" date="2017-07" db="EMBL/GenBank/DDBJ databases">
        <authorList>
            <person name="Talla V."/>
            <person name="Backstrom N."/>
        </authorList>
    </citation>
    <scope>NUCLEOTIDE SEQUENCE [LARGE SCALE GENOMIC DNA]</scope>
</reference>
<protein>
    <recommendedName>
        <fullName evidence="1">EDRF1 TPR repeats region domain-containing protein</fullName>
    </recommendedName>
</protein>
<dbReference type="Pfam" id="PF23723">
    <property type="entry name" value="TPR_EDRF1"/>
    <property type="match status" value="1"/>
</dbReference>
<sequence>MNLIWIYRCPRARRRRWCRRESNGAAIPGAVHGHVEEVFGAARRSDGDLREGQRPAQFSAALLQQGAVYEVQGPLAPKSSLYRDAEELYLKSLRVLGSRECCGAASVWDLVCWELSCHLYTKATLLYEHSKDPAEIMESFKHALKYCQLSPGPRQYLYQFRAAMIHTRLGSLYHAQYRSLSPDNDGAKRRALMTLAQRAR</sequence>
<gene>
    <name evidence="2" type="ORF">LSINAPIS_LOCUS7617</name>
</gene>
<dbReference type="EMBL" id="FZQP02002537">
    <property type="protein sequence ID" value="VVC96023.1"/>
    <property type="molecule type" value="Genomic_DNA"/>
</dbReference>
<name>A0A5E4QE84_9NEOP</name>
<organism evidence="2 3">
    <name type="scientific">Leptidea sinapis</name>
    <dbReference type="NCBI Taxonomy" id="189913"/>
    <lineage>
        <taxon>Eukaryota</taxon>
        <taxon>Metazoa</taxon>
        <taxon>Ecdysozoa</taxon>
        <taxon>Arthropoda</taxon>
        <taxon>Hexapoda</taxon>
        <taxon>Insecta</taxon>
        <taxon>Pterygota</taxon>
        <taxon>Neoptera</taxon>
        <taxon>Endopterygota</taxon>
        <taxon>Lepidoptera</taxon>
        <taxon>Glossata</taxon>
        <taxon>Ditrysia</taxon>
        <taxon>Papilionoidea</taxon>
        <taxon>Pieridae</taxon>
        <taxon>Dismorphiinae</taxon>
        <taxon>Leptidea</taxon>
    </lineage>
</organism>
<dbReference type="AlphaFoldDB" id="A0A5E4QE84"/>
<keyword evidence="3" id="KW-1185">Reference proteome</keyword>
<proteinExistence type="predicted"/>
<dbReference type="InterPro" id="IPR056583">
    <property type="entry name" value="EDRF1_TPR"/>
</dbReference>
<evidence type="ECO:0000259" key="1">
    <source>
        <dbReference type="Pfam" id="PF23723"/>
    </source>
</evidence>
<evidence type="ECO:0000313" key="2">
    <source>
        <dbReference type="EMBL" id="VVC96023.1"/>
    </source>
</evidence>